<dbReference type="AlphaFoldDB" id="A0AAW0AAZ2"/>
<comment type="caution">
    <text evidence="1">The sequence shown here is derived from an EMBL/GenBank/DDBJ whole genome shotgun (WGS) entry which is preliminary data.</text>
</comment>
<reference evidence="1 2" key="1">
    <citation type="journal article" date="2024" name="J Genomics">
        <title>Draft genome sequencing and assembly of Favolaschia claudopus CIRM-BRFM 2984 isolated from oak limbs.</title>
        <authorList>
            <person name="Navarro D."/>
            <person name="Drula E."/>
            <person name="Chaduli D."/>
            <person name="Cazenave R."/>
            <person name="Ahrendt S."/>
            <person name="Wang J."/>
            <person name="Lipzen A."/>
            <person name="Daum C."/>
            <person name="Barry K."/>
            <person name="Grigoriev I.V."/>
            <person name="Favel A."/>
            <person name="Rosso M.N."/>
            <person name="Martin F."/>
        </authorList>
    </citation>
    <scope>NUCLEOTIDE SEQUENCE [LARGE SCALE GENOMIC DNA]</scope>
    <source>
        <strain evidence="1 2">CIRM-BRFM 2984</strain>
    </source>
</reference>
<gene>
    <name evidence="1" type="ORF">R3P38DRAFT_1705443</name>
</gene>
<sequence length="226" mass="26380">MIQARNDTGLLWFDEPSHPRETERLLSVTALFSWLFTMEIYMRYRHENDLALNLIQVCLRAAVTPVRYFFFACGIWMSSEVALSWPVCEAWRRCGSSRCMMLRDGIPLKSQSSPCLLRRCFVIDFRYREGWWDPHISLSGALHQRQVRRSMSIPAGGFRLEFWKGCLSLFLHSRCHLPRLPPSLPQWLCHSQITYFPCPPTPPLPSVRRIPRNASLGIPPCFSCYR</sequence>
<proteinExistence type="predicted"/>
<protein>
    <submittedName>
        <fullName evidence="1">Uncharacterized protein</fullName>
    </submittedName>
</protein>
<name>A0AAW0AAZ2_9AGAR</name>
<dbReference type="EMBL" id="JAWWNJ010000076">
    <property type="protein sequence ID" value="KAK7006277.1"/>
    <property type="molecule type" value="Genomic_DNA"/>
</dbReference>
<dbReference type="Proteomes" id="UP001362999">
    <property type="component" value="Unassembled WGS sequence"/>
</dbReference>
<evidence type="ECO:0000313" key="2">
    <source>
        <dbReference type="Proteomes" id="UP001362999"/>
    </source>
</evidence>
<evidence type="ECO:0000313" key="1">
    <source>
        <dbReference type="EMBL" id="KAK7006277.1"/>
    </source>
</evidence>
<keyword evidence="2" id="KW-1185">Reference proteome</keyword>
<accession>A0AAW0AAZ2</accession>
<organism evidence="1 2">
    <name type="scientific">Favolaschia claudopus</name>
    <dbReference type="NCBI Taxonomy" id="2862362"/>
    <lineage>
        <taxon>Eukaryota</taxon>
        <taxon>Fungi</taxon>
        <taxon>Dikarya</taxon>
        <taxon>Basidiomycota</taxon>
        <taxon>Agaricomycotina</taxon>
        <taxon>Agaricomycetes</taxon>
        <taxon>Agaricomycetidae</taxon>
        <taxon>Agaricales</taxon>
        <taxon>Marasmiineae</taxon>
        <taxon>Mycenaceae</taxon>
        <taxon>Favolaschia</taxon>
    </lineage>
</organism>